<evidence type="ECO:0000313" key="2">
    <source>
        <dbReference type="EMBL" id="KAK9798170.1"/>
    </source>
</evidence>
<sequence length="212" mass="22930">MEPEPEPETPVDIRRLVDLHHTFAEESCNSDGHTRSNSFPWGFTLSPRVAELAEDWLAERESFSPRLVAGGSSPEAVQPKRQKVHNDHDDQQRPASDQAADTMPATSDQHSQPGDKGTGGIDEAGRLQSSTVQSTPSEHHSRPPNLATGAMSVRQKQLEALRQQCNHVSSVNSRLKVCVRTLLAKLEPLSASSSHTGGKSASFAAAMGLLPQ</sequence>
<reference evidence="2 3" key="1">
    <citation type="journal article" date="2024" name="Nat. Commun.">
        <title>Phylogenomics reveals the evolutionary origins of lichenization in chlorophyte algae.</title>
        <authorList>
            <person name="Puginier C."/>
            <person name="Libourel C."/>
            <person name="Otte J."/>
            <person name="Skaloud P."/>
            <person name="Haon M."/>
            <person name="Grisel S."/>
            <person name="Petersen M."/>
            <person name="Berrin J.G."/>
            <person name="Delaux P.M."/>
            <person name="Dal Grande F."/>
            <person name="Keller J."/>
        </authorList>
    </citation>
    <scope>NUCLEOTIDE SEQUENCE [LARGE SCALE GENOMIC DNA]</scope>
    <source>
        <strain evidence="2 3">SAG 2036</strain>
    </source>
</reference>
<evidence type="ECO:0000256" key="1">
    <source>
        <dbReference type="SAM" id="MobiDB-lite"/>
    </source>
</evidence>
<comment type="caution">
    <text evidence="2">The sequence shown here is derived from an EMBL/GenBank/DDBJ whole genome shotgun (WGS) entry which is preliminary data.</text>
</comment>
<feature type="compositionally biased region" description="Polar residues" evidence="1">
    <location>
        <begin position="127"/>
        <end position="136"/>
    </location>
</feature>
<name>A0AAW1NX88_9CHLO</name>
<dbReference type="AlphaFoldDB" id="A0AAW1NX88"/>
<proteinExistence type="predicted"/>
<accession>A0AAW1NX88</accession>
<keyword evidence="3" id="KW-1185">Reference proteome</keyword>
<protein>
    <submittedName>
        <fullName evidence="2">Uncharacterized protein</fullName>
    </submittedName>
</protein>
<gene>
    <name evidence="2" type="ORF">WJX73_005018</name>
</gene>
<organism evidence="2 3">
    <name type="scientific">Symbiochloris irregularis</name>
    <dbReference type="NCBI Taxonomy" id="706552"/>
    <lineage>
        <taxon>Eukaryota</taxon>
        <taxon>Viridiplantae</taxon>
        <taxon>Chlorophyta</taxon>
        <taxon>core chlorophytes</taxon>
        <taxon>Trebouxiophyceae</taxon>
        <taxon>Trebouxiales</taxon>
        <taxon>Trebouxiaceae</taxon>
        <taxon>Symbiochloris</taxon>
    </lineage>
</organism>
<dbReference type="EMBL" id="JALJOQ010000101">
    <property type="protein sequence ID" value="KAK9798170.1"/>
    <property type="molecule type" value="Genomic_DNA"/>
</dbReference>
<feature type="region of interest" description="Disordered" evidence="1">
    <location>
        <begin position="64"/>
        <end position="147"/>
    </location>
</feature>
<dbReference type="Proteomes" id="UP001465755">
    <property type="component" value="Unassembled WGS sequence"/>
</dbReference>
<evidence type="ECO:0000313" key="3">
    <source>
        <dbReference type="Proteomes" id="UP001465755"/>
    </source>
</evidence>